<evidence type="ECO:0000313" key="8">
    <source>
        <dbReference type="Proteomes" id="UP000006380"/>
    </source>
</evidence>
<organism evidence="7 8">
    <name type="scientific">Campylobacter curvus (strain 525.92)</name>
    <dbReference type="NCBI Taxonomy" id="360105"/>
    <lineage>
        <taxon>Bacteria</taxon>
        <taxon>Pseudomonadati</taxon>
        <taxon>Campylobacterota</taxon>
        <taxon>Epsilonproteobacteria</taxon>
        <taxon>Campylobacterales</taxon>
        <taxon>Campylobacteraceae</taxon>
        <taxon>Campylobacter</taxon>
    </lineage>
</organism>
<protein>
    <recommendedName>
        <fullName evidence="5">Putative pre-16S rRNA nuclease</fullName>
        <ecNumber evidence="5">3.1.-.-</ecNumber>
    </recommendedName>
</protein>
<dbReference type="NCBIfam" id="NF001026">
    <property type="entry name" value="PRK00109.2-2"/>
    <property type="match status" value="1"/>
</dbReference>
<dbReference type="GO" id="GO:0000967">
    <property type="term" value="P:rRNA 5'-end processing"/>
    <property type="evidence" value="ECO:0007669"/>
    <property type="project" value="UniProtKB-UniRule"/>
</dbReference>
<dbReference type="KEGG" id="ccv:CCV52592_1578"/>
<dbReference type="Proteomes" id="UP000006380">
    <property type="component" value="Chromosome"/>
</dbReference>
<sequence length="127" mass="14023">MSEKFMAIDVGLKRVGVAFGTGGIVVPQEPILRKNRNQAAREVSARVQEYGADTLVVGVPKGGSSEDEMRRRIEHFVSLLEISAKIVYQDEAFSSFEASEIYTDTKRDGRLDSVAAMLILKRYLGIA</sequence>
<feature type="domain" description="YqgF/RNase H-like" evidence="6">
    <location>
        <begin position="3"/>
        <end position="98"/>
    </location>
</feature>
<dbReference type="InterPro" id="IPR037027">
    <property type="entry name" value="YqgF/RNaseH-like_dom_sf"/>
</dbReference>
<dbReference type="InterPro" id="IPR005227">
    <property type="entry name" value="YqgF"/>
</dbReference>
<evidence type="ECO:0000256" key="4">
    <source>
        <dbReference type="ARBA" id="ARBA00022801"/>
    </source>
</evidence>
<evidence type="ECO:0000313" key="7">
    <source>
        <dbReference type="EMBL" id="EAU00692.1"/>
    </source>
</evidence>
<dbReference type="Gene3D" id="3.30.420.140">
    <property type="entry name" value="YqgF/RNase H-like domain"/>
    <property type="match status" value="1"/>
</dbReference>
<dbReference type="RefSeq" id="WP_011992129.1">
    <property type="nucleotide sequence ID" value="NC_009715.2"/>
</dbReference>
<evidence type="ECO:0000256" key="5">
    <source>
        <dbReference type="HAMAP-Rule" id="MF_00651"/>
    </source>
</evidence>
<keyword evidence="3 5" id="KW-0540">Nuclease</keyword>
<name>A7GXR1_CAMC5</name>
<keyword evidence="8" id="KW-1185">Reference proteome</keyword>
<dbReference type="Pfam" id="PF03652">
    <property type="entry name" value="RuvX"/>
    <property type="match status" value="1"/>
</dbReference>
<evidence type="ECO:0000256" key="2">
    <source>
        <dbReference type="ARBA" id="ARBA00022517"/>
    </source>
</evidence>
<dbReference type="GO" id="GO:0004518">
    <property type="term" value="F:nuclease activity"/>
    <property type="evidence" value="ECO:0007669"/>
    <property type="project" value="UniProtKB-KW"/>
</dbReference>
<keyword evidence="2 5" id="KW-0690">Ribosome biogenesis</keyword>
<dbReference type="InterPro" id="IPR006641">
    <property type="entry name" value="YqgF/RNaseH-like_dom"/>
</dbReference>
<dbReference type="HAMAP" id="MF_00651">
    <property type="entry name" value="Nuclease_YqgF"/>
    <property type="match status" value="1"/>
</dbReference>
<dbReference type="EMBL" id="CP000767">
    <property type="protein sequence ID" value="EAU00692.1"/>
    <property type="molecule type" value="Genomic_DNA"/>
</dbReference>
<dbReference type="HOGENOM" id="CLU_098240_2_2_7"/>
<comment type="function">
    <text evidence="5">Could be a nuclease involved in processing of the 5'-end of pre-16S rRNA.</text>
</comment>
<dbReference type="SMART" id="SM00732">
    <property type="entry name" value="YqgFc"/>
    <property type="match status" value="1"/>
</dbReference>
<dbReference type="SUPFAM" id="SSF53098">
    <property type="entry name" value="Ribonuclease H-like"/>
    <property type="match status" value="1"/>
</dbReference>
<dbReference type="GO" id="GO:0005829">
    <property type="term" value="C:cytosol"/>
    <property type="evidence" value="ECO:0007669"/>
    <property type="project" value="TreeGrafter"/>
</dbReference>
<reference evidence="7" key="1">
    <citation type="submission" date="2016-07" db="EMBL/GenBank/DDBJ databases">
        <title>Comparative genomics of the Campylobacter concisus group.</title>
        <authorList>
            <person name="Miller W.G."/>
            <person name="Yee E."/>
            <person name="Chapman M.H."/>
            <person name="Huynh S."/>
            <person name="Bono J.L."/>
            <person name="On S.L.W."/>
            <person name="StLeger J."/>
            <person name="Foster G."/>
            <person name="Parker C.T."/>
        </authorList>
    </citation>
    <scope>NUCLEOTIDE SEQUENCE</scope>
    <source>
        <strain evidence="7">525.92</strain>
    </source>
</reference>
<keyword evidence="1 5" id="KW-0963">Cytoplasm</keyword>
<dbReference type="OrthoDB" id="9796140at2"/>
<dbReference type="GO" id="GO:0016788">
    <property type="term" value="F:hydrolase activity, acting on ester bonds"/>
    <property type="evidence" value="ECO:0007669"/>
    <property type="project" value="UniProtKB-UniRule"/>
</dbReference>
<evidence type="ECO:0000256" key="3">
    <source>
        <dbReference type="ARBA" id="ARBA00022722"/>
    </source>
</evidence>
<keyword evidence="4 5" id="KW-0378">Hydrolase</keyword>
<dbReference type="NCBIfam" id="TIGR00250">
    <property type="entry name" value="RNAse_H_YqgF"/>
    <property type="match status" value="1"/>
</dbReference>
<evidence type="ECO:0000259" key="6">
    <source>
        <dbReference type="SMART" id="SM00732"/>
    </source>
</evidence>
<evidence type="ECO:0000256" key="1">
    <source>
        <dbReference type="ARBA" id="ARBA00022490"/>
    </source>
</evidence>
<dbReference type="PANTHER" id="PTHR33317">
    <property type="entry name" value="POLYNUCLEOTIDYL TRANSFERASE, RIBONUCLEASE H-LIKE SUPERFAMILY PROTEIN"/>
    <property type="match status" value="1"/>
</dbReference>
<proteinExistence type="inferred from homology"/>
<gene>
    <name evidence="7" type="ORF">CCV52592_1578</name>
</gene>
<accession>A7GXR1</accession>
<dbReference type="STRING" id="360105.CCV52592_1578"/>
<comment type="subcellular location">
    <subcellularLocation>
        <location evidence="5">Cytoplasm</location>
    </subcellularLocation>
</comment>
<dbReference type="EC" id="3.1.-.-" evidence="5"/>
<dbReference type="InterPro" id="IPR012337">
    <property type="entry name" value="RNaseH-like_sf"/>
</dbReference>
<dbReference type="CDD" id="cd16964">
    <property type="entry name" value="YqgF"/>
    <property type="match status" value="1"/>
</dbReference>
<comment type="similarity">
    <text evidence="5">Belongs to the YqgF HJR family.</text>
</comment>
<dbReference type="PANTHER" id="PTHR33317:SF4">
    <property type="entry name" value="POLYNUCLEOTIDYL TRANSFERASE, RIBONUCLEASE H-LIKE SUPERFAMILY PROTEIN"/>
    <property type="match status" value="1"/>
</dbReference>
<dbReference type="AlphaFoldDB" id="A7GXR1"/>